<gene>
    <name evidence="1" type="ORF">QTO34_000584</name>
</gene>
<name>A0AA40LX10_CNENI</name>
<accession>A0AA40LX10</accession>
<organism evidence="1 2">
    <name type="scientific">Cnephaeus nilssonii</name>
    <name type="common">Northern bat</name>
    <name type="synonym">Eptesicus nilssonii</name>
    <dbReference type="NCBI Taxonomy" id="3371016"/>
    <lineage>
        <taxon>Eukaryota</taxon>
        <taxon>Metazoa</taxon>
        <taxon>Chordata</taxon>
        <taxon>Craniata</taxon>
        <taxon>Vertebrata</taxon>
        <taxon>Euteleostomi</taxon>
        <taxon>Mammalia</taxon>
        <taxon>Eutheria</taxon>
        <taxon>Laurasiatheria</taxon>
        <taxon>Chiroptera</taxon>
        <taxon>Yangochiroptera</taxon>
        <taxon>Vespertilionidae</taxon>
        <taxon>Cnephaeus</taxon>
    </lineage>
</organism>
<proteinExistence type="predicted"/>
<dbReference type="EMBL" id="JAULJE010000001">
    <property type="protein sequence ID" value="KAK1346724.1"/>
    <property type="molecule type" value="Genomic_DNA"/>
</dbReference>
<evidence type="ECO:0000313" key="2">
    <source>
        <dbReference type="Proteomes" id="UP001177744"/>
    </source>
</evidence>
<evidence type="ECO:0000313" key="1">
    <source>
        <dbReference type="EMBL" id="KAK1346724.1"/>
    </source>
</evidence>
<keyword evidence="2" id="KW-1185">Reference proteome</keyword>
<sequence>MEFWVVKIIIRTTSTNGLQVSWNNP</sequence>
<reference evidence="1" key="1">
    <citation type="submission" date="2023-06" db="EMBL/GenBank/DDBJ databases">
        <title>Reference genome for the Northern bat (Eptesicus nilssonii), a most northern bat species.</title>
        <authorList>
            <person name="Laine V.N."/>
            <person name="Pulliainen A.T."/>
            <person name="Lilley T.M."/>
        </authorList>
    </citation>
    <scope>NUCLEOTIDE SEQUENCE</scope>
    <source>
        <strain evidence="1">BLF_Eptnil</strain>
        <tissue evidence="1">Kidney</tissue>
    </source>
</reference>
<dbReference type="Proteomes" id="UP001177744">
    <property type="component" value="Unassembled WGS sequence"/>
</dbReference>
<protein>
    <submittedName>
        <fullName evidence="1">Uncharacterized protein</fullName>
    </submittedName>
</protein>
<comment type="caution">
    <text evidence="1">The sequence shown here is derived from an EMBL/GenBank/DDBJ whole genome shotgun (WGS) entry which is preliminary data.</text>
</comment>
<dbReference type="AlphaFoldDB" id="A0AA40LX10"/>